<protein>
    <recommendedName>
        <fullName evidence="3">DUF393 domain-containing protein</fullName>
    </recommendedName>
</protein>
<reference evidence="1 2" key="1">
    <citation type="submission" date="2024-02" db="EMBL/GenBank/DDBJ databases">
        <title>Haloferula sargassicola NBRC 104335.</title>
        <authorList>
            <person name="Ichikawa N."/>
            <person name="Katano-Makiyama Y."/>
            <person name="Hidaka K."/>
        </authorList>
    </citation>
    <scope>NUCLEOTIDE SEQUENCE [LARGE SCALE GENOMIC DNA]</scope>
    <source>
        <strain evidence="1 2">NBRC 104335</strain>
    </source>
</reference>
<accession>A0ABP9USM5</accession>
<evidence type="ECO:0000313" key="1">
    <source>
        <dbReference type="EMBL" id="GAA5483376.1"/>
    </source>
</evidence>
<organism evidence="1 2">
    <name type="scientific">Haloferula sargassicola</name>
    <dbReference type="NCBI Taxonomy" id="490096"/>
    <lineage>
        <taxon>Bacteria</taxon>
        <taxon>Pseudomonadati</taxon>
        <taxon>Verrucomicrobiota</taxon>
        <taxon>Verrucomicrobiia</taxon>
        <taxon>Verrucomicrobiales</taxon>
        <taxon>Verrucomicrobiaceae</taxon>
        <taxon>Haloferula</taxon>
    </lineage>
</organism>
<sequence length="158" mass="18196">MESTMKRLTVFYDVRCGLCCRFRQWLETSALWVEVEFIGYDSPRAEREFPGLLKLGADRDCVVRADDGRWWQGSDAWLVCLWATREYRLWSHRLAAPHFRPWLETIVHAISRNRLRISALASLRSEAELAEALAPLEKECDSGSCRFPTMATVEGGGR</sequence>
<dbReference type="RefSeq" id="WP_353567487.1">
    <property type="nucleotide sequence ID" value="NZ_BAABRI010000014.1"/>
</dbReference>
<gene>
    <name evidence="1" type="ORF">Hsar01_02607</name>
</gene>
<keyword evidence="2" id="KW-1185">Reference proteome</keyword>
<proteinExistence type="predicted"/>
<name>A0ABP9USM5_9BACT</name>
<evidence type="ECO:0000313" key="2">
    <source>
        <dbReference type="Proteomes" id="UP001476282"/>
    </source>
</evidence>
<dbReference type="InterPro" id="IPR007263">
    <property type="entry name" value="DCC1-like"/>
</dbReference>
<comment type="caution">
    <text evidence="1">The sequence shown here is derived from an EMBL/GenBank/DDBJ whole genome shotgun (WGS) entry which is preliminary data.</text>
</comment>
<evidence type="ECO:0008006" key="3">
    <source>
        <dbReference type="Google" id="ProtNLM"/>
    </source>
</evidence>
<dbReference type="EMBL" id="BAABRI010000014">
    <property type="protein sequence ID" value="GAA5483376.1"/>
    <property type="molecule type" value="Genomic_DNA"/>
</dbReference>
<dbReference type="Pfam" id="PF04134">
    <property type="entry name" value="DCC1-like"/>
    <property type="match status" value="1"/>
</dbReference>
<dbReference type="Proteomes" id="UP001476282">
    <property type="component" value="Unassembled WGS sequence"/>
</dbReference>